<dbReference type="PANTHER" id="PTHR40135:SF1">
    <property type="entry name" value="MITOCHONDRIAL PHOSPHATE CARRIER PROTEIN"/>
    <property type="match status" value="1"/>
</dbReference>
<dbReference type="AlphaFoldDB" id="A0A0H5QT95"/>
<keyword evidence="2" id="KW-0812">Transmembrane</keyword>
<name>A0A0H5QT95_9EUKA</name>
<feature type="non-terminal residue" evidence="3">
    <location>
        <position position="1"/>
    </location>
</feature>
<proteinExistence type="predicted"/>
<evidence type="ECO:0000256" key="2">
    <source>
        <dbReference type="SAM" id="Phobius"/>
    </source>
</evidence>
<evidence type="ECO:0000256" key="1">
    <source>
        <dbReference type="SAM" id="MobiDB-lite"/>
    </source>
</evidence>
<dbReference type="PANTHER" id="PTHR40135">
    <property type="entry name" value="MITOCHONDRIAL PHOSPHATE CARRIER PROTEIN"/>
    <property type="match status" value="1"/>
</dbReference>
<protein>
    <submittedName>
        <fullName evidence="3">Uncharacterized protein</fullName>
    </submittedName>
</protein>
<evidence type="ECO:0000313" key="3">
    <source>
        <dbReference type="EMBL" id="CRZ04756.1"/>
    </source>
</evidence>
<keyword evidence="2" id="KW-0472">Membrane</keyword>
<feature type="compositionally biased region" description="Polar residues" evidence="1">
    <location>
        <begin position="90"/>
        <end position="109"/>
    </location>
</feature>
<reference evidence="3" key="1">
    <citation type="submission" date="2015-04" db="EMBL/GenBank/DDBJ databases">
        <title>The genome sequence of the plant pathogenic Rhizarian Plasmodiophora brassicae reveals insights in its biotrophic life cycle and the origin of chitin synthesis.</title>
        <authorList>
            <person name="Schwelm A."/>
            <person name="Fogelqvist J."/>
            <person name="Knaust A."/>
            <person name="Julke S."/>
            <person name="Lilja T."/>
            <person name="Dhandapani V."/>
            <person name="Bonilla-Rosso G."/>
            <person name="Karlsson M."/>
            <person name="Shevchenko A."/>
            <person name="Choi S.R."/>
            <person name="Kim H.G."/>
            <person name="Park J.Y."/>
            <person name="Lim Y.P."/>
            <person name="Ludwig-Muller J."/>
            <person name="Dixelius C."/>
        </authorList>
    </citation>
    <scope>NUCLEOTIDE SEQUENCE</scope>
    <source>
        <tissue evidence="3">Potato root galls</tissue>
    </source>
</reference>
<dbReference type="EMBL" id="HACM01004314">
    <property type="protein sequence ID" value="CRZ04756.1"/>
    <property type="molecule type" value="Transcribed_RNA"/>
</dbReference>
<keyword evidence="2" id="KW-1133">Transmembrane helix</keyword>
<sequence>DLSDRPPPGGDFMSSTWGSRFSRYLPYYNFAIGSFALTFQLSVLYPWHLQLDKDFEKMKAEVDGKLANYHNLKLQKLDLLHQLLEKKSHQTPAHSSDSSDNAYISRTQP</sequence>
<feature type="transmembrane region" description="Helical" evidence="2">
    <location>
        <begin position="27"/>
        <end position="49"/>
    </location>
</feature>
<feature type="region of interest" description="Disordered" evidence="1">
    <location>
        <begin position="87"/>
        <end position="109"/>
    </location>
</feature>
<accession>A0A0H5QT95</accession>
<organism evidence="3">
    <name type="scientific">Spongospora subterranea</name>
    <dbReference type="NCBI Taxonomy" id="70186"/>
    <lineage>
        <taxon>Eukaryota</taxon>
        <taxon>Sar</taxon>
        <taxon>Rhizaria</taxon>
        <taxon>Endomyxa</taxon>
        <taxon>Phytomyxea</taxon>
        <taxon>Plasmodiophorida</taxon>
        <taxon>Plasmodiophoridae</taxon>
        <taxon>Spongospora</taxon>
    </lineage>
</organism>